<sequence length="138" mass="15769">MNPKLLKILIITLVIITIGGGIILYYLLNAKEETNGELTIDEMVKYSYTTEEMKTDLSDGSFALVQFQFITDSNKAVEEIAKREFQVKNEFIKQSVNLTVNDFRDNLSSLETQIKEVMNEKMTEGKIVEVLIINKVIQ</sequence>
<evidence type="ECO:0000313" key="3">
    <source>
        <dbReference type="Proteomes" id="UP001595880"/>
    </source>
</evidence>
<accession>A0ABV8VUR9</accession>
<keyword evidence="2" id="KW-0282">Flagellum</keyword>
<gene>
    <name evidence="2" type="primary">fliL</name>
    <name evidence="2" type="ORF">ACFOZ1_06225</name>
</gene>
<keyword evidence="2" id="KW-0969">Cilium</keyword>
<dbReference type="EMBL" id="JBHSDV010000001">
    <property type="protein sequence ID" value="MFC4387406.1"/>
    <property type="molecule type" value="Genomic_DNA"/>
</dbReference>
<keyword evidence="1" id="KW-1133">Transmembrane helix</keyword>
<protein>
    <submittedName>
        <fullName evidence="2">Flagellar basal body-associated protein FliL</fullName>
    </submittedName>
</protein>
<feature type="transmembrane region" description="Helical" evidence="1">
    <location>
        <begin position="6"/>
        <end position="28"/>
    </location>
</feature>
<evidence type="ECO:0000313" key="2">
    <source>
        <dbReference type="EMBL" id="MFC4387406.1"/>
    </source>
</evidence>
<keyword evidence="3" id="KW-1185">Reference proteome</keyword>
<organism evidence="2 3">
    <name type="scientific">Gracilibacillus marinus</name>
    <dbReference type="NCBI Taxonomy" id="630535"/>
    <lineage>
        <taxon>Bacteria</taxon>
        <taxon>Bacillati</taxon>
        <taxon>Bacillota</taxon>
        <taxon>Bacilli</taxon>
        <taxon>Bacillales</taxon>
        <taxon>Bacillaceae</taxon>
        <taxon>Gracilibacillus</taxon>
    </lineage>
</organism>
<dbReference type="RefSeq" id="WP_390198085.1">
    <property type="nucleotide sequence ID" value="NZ_JBHSDV010000001.1"/>
</dbReference>
<keyword evidence="2" id="KW-0966">Cell projection</keyword>
<keyword evidence="1" id="KW-0472">Membrane</keyword>
<reference evidence="3" key="1">
    <citation type="journal article" date="2019" name="Int. J. Syst. Evol. Microbiol.">
        <title>The Global Catalogue of Microorganisms (GCM) 10K type strain sequencing project: providing services to taxonomists for standard genome sequencing and annotation.</title>
        <authorList>
            <consortium name="The Broad Institute Genomics Platform"/>
            <consortium name="The Broad Institute Genome Sequencing Center for Infectious Disease"/>
            <person name="Wu L."/>
            <person name="Ma J."/>
        </authorList>
    </citation>
    <scope>NUCLEOTIDE SEQUENCE [LARGE SCALE GENOMIC DNA]</scope>
    <source>
        <strain evidence="3">KACC 14058</strain>
    </source>
</reference>
<dbReference type="Proteomes" id="UP001595880">
    <property type="component" value="Unassembled WGS sequence"/>
</dbReference>
<proteinExistence type="predicted"/>
<evidence type="ECO:0000256" key="1">
    <source>
        <dbReference type="SAM" id="Phobius"/>
    </source>
</evidence>
<comment type="caution">
    <text evidence="2">The sequence shown here is derived from an EMBL/GenBank/DDBJ whole genome shotgun (WGS) entry which is preliminary data.</text>
</comment>
<keyword evidence="1" id="KW-0812">Transmembrane</keyword>
<name>A0ABV8VUR9_9BACI</name>